<accession>A0ABX0RJS1</accession>
<keyword evidence="4" id="KW-1185">Reference proteome</keyword>
<organism evidence="3 4">
    <name type="scientific">Candidatus Pantoea communis</name>
    <dbReference type="NCBI Taxonomy" id="2608354"/>
    <lineage>
        <taxon>Bacteria</taxon>
        <taxon>Pseudomonadati</taxon>
        <taxon>Pseudomonadota</taxon>
        <taxon>Gammaproteobacteria</taxon>
        <taxon>Enterobacterales</taxon>
        <taxon>Erwiniaceae</taxon>
        <taxon>Pantoea</taxon>
    </lineage>
</organism>
<reference evidence="3 4" key="1">
    <citation type="journal article" date="2019" name="bioRxiv">
        <title>Bacteria contribute to plant secondary compound degradation in a generalist herbivore system.</title>
        <authorList>
            <person name="Francoeur C.B."/>
            <person name="Khadempour L."/>
            <person name="Moreira-Soto R.D."/>
            <person name="Gotting K."/>
            <person name="Book A.J."/>
            <person name="Pinto-Tomas A.A."/>
            <person name="Keefover-Ring K."/>
            <person name="Currie C.R."/>
        </authorList>
    </citation>
    <scope>NUCLEOTIDE SEQUENCE [LARGE SCALE GENOMIC DNA]</scope>
    <source>
        <strain evidence="3">Al-1710</strain>
    </source>
</reference>
<dbReference type="CDD" id="cd03808">
    <property type="entry name" value="GT4_CapM-like"/>
    <property type="match status" value="1"/>
</dbReference>
<evidence type="ECO:0000313" key="4">
    <source>
        <dbReference type="Proteomes" id="UP001515780"/>
    </source>
</evidence>
<dbReference type="RefSeq" id="WP_166932069.1">
    <property type="nucleotide sequence ID" value="NZ_VWXC01000002.1"/>
</dbReference>
<dbReference type="SUPFAM" id="SSF53756">
    <property type="entry name" value="UDP-Glycosyltransferase/glycogen phosphorylase"/>
    <property type="match status" value="1"/>
</dbReference>
<gene>
    <name evidence="3" type="ORF">F3J37_04210</name>
</gene>
<dbReference type="PANTHER" id="PTHR12526:SF638">
    <property type="entry name" value="SPORE COAT PROTEIN SA"/>
    <property type="match status" value="1"/>
</dbReference>
<feature type="domain" description="Glycosyl transferase family 1" evidence="1">
    <location>
        <begin position="191"/>
        <end position="351"/>
    </location>
</feature>
<comment type="caution">
    <text evidence="3">The sequence shown here is derived from an EMBL/GenBank/DDBJ whole genome shotgun (WGS) entry which is preliminary data.</text>
</comment>
<evidence type="ECO:0000259" key="2">
    <source>
        <dbReference type="Pfam" id="PF13477"/>
    </source>
</evidence>
<protein>
    <submittedName>
        <fullName evidence="3">Glycosyltransferase family 4 protein</fullName>
    </submittedName>
</protein>
<dbReference type="Pfam" id="PF00534">
    <property type="entry name" value="Glycos_transf_1"/>
    <property type="match status" value="1"/>
</dbReference>
<feature type="domain" description="Glycosyltransferase subfamily 4-like N-terminal" evidence="2">
    <location>
        <begin position="4"/>
        <end position="124"/>
    </location>
</feature>
<dbReference type="InterPro" id="IPR001296">
    <property type="entry name" value="Glyco_trans_1"/>
</dbReference>
<evidence type="ECO:0000259" key="1">
    <source>
        <dbReference type="Pfam" id="PF00534"/>
    </source>
</evidence>
<dbReference type="PANTHER" id="PTHR12526">
    <property type="entry name" value="GLYCOSYLTRANSFERASE"/>
    <property type="match status" value="1"/>
</dbReference>
<evidence type="ECO:0000313" key="3">
    <source>
        <dbReference type="EMBL" id="NIG17880.1"/>
    </source>
</evidence>
<dbReference type="InterPro" id="IPR028098">
    <property type="entry name" value="Glyco_trans_4-like_N"/>
</dbReference>
<dbReference type="Proteomes" id="UP001515780">
    <property type="component" value="Unassembled WGS sequence"/>
</dbReference>
<dbReference type="Pfam" id="PF13477">
    <property type="entry name" value="Glyco_trans_4_2"/>
    <property type="match status" value="1"/>
</dbReference>
<sequence length="375" mass="42789">MKKRICFFINSGWYFQLHWLDRAKLFLNDGYEVHVIAHFSENERITLNTQGFICHESGMNERSLNFVSASKDFINIIKLLTALNPDILHAITIKPIIIGGIYARFLKKPFVSSFVGLGRVFMNQTITFKLLNIFVRKTYSFIFKNPKSRLTFEHEKDLRLLIDLIQVPCKQCSVIDGVGINLTEYQYRPEVENTPPVVLFAARMLKSKGLEVLVNINKELKLQGESFILNVAGIEIEGDSDAITKEKILEWHRCGLINWLGKRSDIPKLIEECNIVALPSTYFEGVPRIIIEGAATGRACLVYDSGGCNSIINDGVNGYVVRPGDKDEFKEKLLSLFSNPLLRIKMGLQGRRIVEERFSLESVYEKTKSLYLEII</sequence>
<dbReference type="Gene3D" id="3.40.50.2000">
    <property type="entry name" value="Glycogen Phosphorylase B"/>
    <property type="match status" value="2"/>
</dbReference>
<name>A0ABX0RJS1_9GAMM</name>
<dbReference type="EMBL" id="VWXC01000002">
    <property type="protein sequence ID" value="NIG17880.1"/>
    <property type="molecule type" value="Genomic_DNA"/>
</dbReference>
<proteinExistence type="predicted"/>